<dbReference type="SUPFAM" id="SSF55920">
    <property type="entry name" value="Creatinase/aminopeptidase"/>
    <property type="match status" value="1"/>
</dbReference>
<dbReference type="PANTHER" id="PTHR46112:SF10">
    <property type="entry name" value="DIPEPTIDASE YKVY-RELATED"/>
    <property type="match status" value="1"/>
</dbReference>
<dbReference type="InterPro" id="IPR000994">
    <property type="entry name" value="Pept_M24"/>
</dbReference>
<dbReference type="InterPro" id="IPR029149">
    <property type="entry name" value="Creatin/AminoP/Spt16_N"/>
</dbReference>
<dbReference type="InterPro" id="IPR001131">
    <property type="entry name" value="Peptidase_M24B_aminopep-P_CS"/>
</dbReference>
<dbReference type="EMBL" id="JBHSEP010000006">
    <property type="protein sequence ID" value="MFC4598622.1"/>
    <property type="molecule type" value="Genomic_DNA"/>
</dbReference>
<feature type="domain" description="Creatinase N-terminal" evidence="7">
    <location>
        <begin position="4"/>
        <end position="135"/>
    </location>
</feature>
<dbReference type="InterPro" id="IPR000587">
    <property type="entry name" value="Creatinase_N"/>
</dbReference>
<gene>
    <name evidence="8" type="ORF">ACFO3S_10285</name>
</gene>
<evidence type="ECO:0000256" key="3">
    <source>
        <dbReference type="ARBA" id="ARBA00022723"/>
    </source>
</evidence>
<keyword evidence="4" id="KW-0378">Hydrolase</keyword>
<dbReference type="RefSeq" id="WP_378095069.1">
    <property type="nucleotide sequence ID" value="NZ_JBHSEP010000006.1"/>
</dbReference>
<proteinExistence type="inferred from homology"/>
<comment type="caution">
    <text evidence="8">The sequence shown here is derived from an EMBL/GenBank/DDBJ whole genome shotgun (WGS) entry which is preliminary data.</text>
</comment>
<dbReference type="SUPFAM" id="SSF53092">
    <property type="entry name" value="Creatinase/prolidase N-terminal domain"/>
    <property type="match status" value="1"/>
</dbReference>
<evidence type="ECO:0000259" key="6">
    <source>
        <dbReference type="Pfam" id="PF00557"/>
    </source>
</evidence>
<evidence type="ECO:0000256" key="5">
    <source>
        <dbReference type="ARBA" id="ARBA00023211"/>
    </source>
</evidence>
<evidence type="ECO:0000256" key="2">
    <source>
        <dbReference type="ARBA" id="ARBA00008766"/>
    </source>
</evidence>
<dbReference type="CDD" id="cd01092">
    <property type="entry name" value="APP-like"/>
    <property type="match status" value="1"/>
</dbReference>
<sequence>MNDRLRKLYKVMDDLRLDAVLITLPKHVYYLTGFASEPHERLMGLVLPHGEEPFLFVPALDAEAAQAESSVSRIVTHADTDNPYEAMKRGLPFPVSRVGVEKGHLTLRRSEALSEALGGARFVDVEQTLTDMRAIKSAEEIARMKEAARLAEQALREALKHVRTGVTELDVTAELEYAMKKLGAAPAFASTVLSGEKSALPHGATGRRRIQAGDLLLFDIGVACDGYLSDMTRTFAVGEIGAKLKDVYAAVLEANLRAIAAVRTGSPIADVDRAARQLIEERGYGRYFTHRTGHGLGIEVHEYPSVHGDNRDLLREGMAITIEPGVYLPGEGGVRIEDDLLVTAAGAEALTSFPKGLTVIG</sequence>
<dbReference type="PRINTS" id="PR00599">
    <property type="entry name" value="MAPEPTIDASE"/>
</dbReference>
<organism evidence="8 9">
    <name type="scientific">Cohnella hongkongensis</name>
    <dbReference type="NCBI Taxonomy" id="178337"/>
    <lineage>
        <taxon>Bacteria</taxon>
        <taxon>Bacillati</taxon>
        <taxon>Bacillota</taxon>
        <taxon>Bacilli</taxon>
        <taxon>Bacillales</taxon>
        <taxon>Paenibacillaceae</taxon>
        <taxon>Cohnella</taxon>
    </lineage>
</organism>
<dbReference type="InterPro" id="IPR050659">
    <property type="entry name" value="Peptidase_M24B"/>
</dbReference>
<comment type="cofactor">
    <cofactor evidence="1">
        <name>Mn(2+)</name>
        <dbReference type="ChEBI" id="CHEBI:29035"/>
    </cofactor>
</comment>
<keyword evidence="3" id="KW-0479">Metal-binding</keyword>
<dbReference type="Gene3D" id="3.90.230.10">
    <property type="entry name" value="Creatinase/methionine aminopeptidase superfamily"/>
    <property type="match status" value="1"/>
</dbReference>
<evidence type="ECO:0000259" key="7">
    <source>
        <dbReference type="Pfam" id="PF01321"/>
    </source>
</evidence>
<evidence type="ECO:0000313" key="9">
    <source>
        <dbReference type="Proteomes" id="UP001596028"/>
    </source>
</evidence>
<dbReference type="PANTHER" id="PTHR46112">
    <property type="entry name" value="AMINOPEPTIDASE"/>
    <property type="match status" value="1"/>
</dbReference>
<reference evidence="9" key="1">
    <citation type="journal article" date="2019" name="Int. J. Syst. Evol. Microbiol.">
        <title>The Global Catalogue of Microorganisms (GCM) 10K type strain sequencing project: providing services to taxonomists for standard genome sequencing and annotation.</title>
        <authorList>
            <consortium name="The Broad Institute Genomics Platform"/>
            <consortium name="The Broad Institute Genome Sequencing Center for Infectious Disease"/>
            <person name="Wu L."/>
            <person name="Ma J."/>
        </authorList>
    </citation>
    <scope>NUCLEOTIDE SEQUENCE [LARGE SCALE GENOMIC DNA]</scope>
    <source>
        <strain evidence="9">CCUG 49571</strain>
    </source>
</reference>
<evidence type="ECO:0000256" key="1">
    <source>
        <dbReference type="ARBA" id="ARBA00001936"/>
    </source>
</evidence>
<protein>
    <submittedName>
        <fullName evidence="8">M24 family metallopeptidase</fullName>
    </submittedName>
</protein>
<comment type="similarity">
    <text evidence="2">Belongs to the peptidase M24B family.</text>
</comment>
<feature type="domain" description="Peptidase M24" evidence="6">
    <location>
        <begin position="143"/>
        <end position="344"/>
    </location>
</feature>
<dbReference type="Gene3D" id="3.40.350.10">
    <property type="entry name" value="Creatinase/prolidase N-terminal domain"/>
    <property type="match status" value="1"/>
</dbReference>
<keyword evidence="5" id="KW-0464">Manganese</keyword>
<dbReference type="InterPro" id="IPR036005">
    <property type="entry name" value="Creatinase/aminopeptidase-like"/>
</dbReference>
<dbReference type="Proteomes" id="UP001596028">
    <property type="component" value="Unassembled WGS sequence"/>
</dbReference>
<keyword evidence="9" id="KW-1185">Reference proteome</keyword>
<dbReference type="Pfam" id="PF00557">
    <property type="entry name" value="Peptidase_M24"/>
    <property type="match status" value="1"/>
</dbReference>
<accession>A0ABV9F9K8</accession>
<evidence type="ECO:0000313" key="8">
    <source>
        <dbReference type="EMBL" id="MFC4598622.1"/>
    </source>
</evidence>
<dbReference type="Pfam" id="PF01321">
    <property type="entry name" value="Creatinase_N"/>
    <property type="match status" value="1"/>
</dbReference>
<evidence type="ECO:0000256" key="4">
    <source>
        <dbReference type="ARBA" id="ARBA00022801"/>
    </source>
</evidence>
<dbReference type="PROSITE" id="PS00491">
    <property type="entry name" value="PROLINE_PEPTIDASE"/>
    <property type="match status" value="1"/>
</dbReference>
<dbReference type="InterPro" id="IPR001714">
    <property type="entry name" value="Pept_M24_MAP"/>
</dbReference>
<name>A0ABV9F9K8_9BACL</name>